<dbReference type="KEGG" id="apuu:APUU_10512S"/>
<dbReference type="RefSeq" id="XP_041549878.1">
    <property type="nucleotide sequence ID" value="XM_041701619.1"/>
</dbReference>
<proteinExistence type="inferred from homology"/>
<dbReference type="AlphaFoldDB" id="A0A7R7XBI2"/>
<name>A0A7R7XBI2_9EURO</name>
<dbReference type="OrthoDB" id="5371740at2759"/>
<protein>
    <recommendedName>
        <fullName evidence="5">NAD(P)-binding protein</fullName>
    </recommendedName>
</protein>
<evidence type="ECO:0008006" key="5">
    <source>
        <dbReference type="Google" id="ProtNLM"/>
    </source>
</evidence>
<evidence type="ECO:0000256" key="1">
    <source>
        <dbReference type="ARBA" id="ARBA00006484"/>
    </source>
</evidence>
<evidence type="ECO:0000313" key="4">
    <source>
        <dbReference type="Proteomes" id="UP000654913"/>
    </source>
</evidence>
<sequence>MPRAFYNQAGPVTNVATIDTGGLQDRVAIITGGCSGLGYGYAKALVAAGCYVVLADLRPPPEPFEETQAIFVQCDVTIWEQQRAVFETATRRSSTGKIDIVIANAGIAGPDVLSGNRNPPFVRT</sequence>
<dbReference type="Proteomes" id="UP000654913">
    <property type="component" value="Chromosome 1"/>
</dbReference>
<dbReference type="GO" id="GO:0016491">
    <property type="term" value="F:oxidoreductase activity"/>
    <property type="evidence" value="ECO:0007669"/>
    <property type="project" value="UniProtKB-KW"/>
</dbReference>
<keyword evidence="4" id="KW-1185">Reference proteome</keyword>
<dbReference type="PRINTS" id="PR00081">
    <property type="entry name" value="GDHRDH"/>
</dbReference>
<comment type="similarity">
    <text evidence="1">Belongs to the short-chain dehydrogenases/reductases (SDR) family.</text>
</comment>
<dbReference type="GeneID" id="64967689"/>
<dbReference type="PANTHER" id="PTHR43180">
    <property type="entry name" value="3-OXOACYL-(ACYL-CARRIER-PROTEIN) REDUCTASE (AFU_ORTHOLOGUE AFUA_6G11210)"/>
    <property type="match status" value="1"/>
</dbReference>
<gene>
    <name evidence="3" type="ORF">APUU_10512S</name>
</gene>
<dbReference type="Gene3D" id="3.40.50.720">
    <property type="entry name" value="NAD(P)-binding Rossmann-like Domain"/>
    <property type="match status" value="1"/>
</dbReference>
<evidence type="ECO:0000256" key="2">
    <source>
        <dbReference type="ARBA" id="ARBA00023002"/>
    </source>
</evidence>
<dbReference type="InterPro" id="IPR036291">
    <property type="entry name" value="NAD(P)-bd_dom_sf"/>
</dbReference>
<accession>A0A7R7XBI2</accession>
<dbReference type="InterPro" id="IPR002347">
    <property type="entry name" value="SDR_fam"/>
</dbReference>
<dbReference type="Pfam" id="PF00106">
    <property type="entry name" value="adh_short"/>
    <property type="match status" value="1"/>
</dbReference>
<dbReference type="EMBL" id="AP024443">
    <property type="protein sequence ID" value="BCS17684.1"/>
    <property type="molecule type" value="Genomic_DNA"/>
</dbReference>
<organism evidence="3 4">
    <name type="scientific">Aspergillus puulaauensis</name>
    <dbReference type="NCBI Taxonomy" id="1220207"/>
    <lineage>
        <taxon>Eukaryota</taxon>
        <taxon>Fungi</taxon>
        <taxon>Dikarya</taxon>
        <taxon>Ascomycota</taxon>
        <taxon>Pezizomycotina</taxon>
        <taxon>Eurotiomycetes</taxon>
        <taxon>Eurotiomycetidae</taxon>
        <taxon>Eurotiales</taxon>
        <taxon>Aspergillaceae</taxon>
        <taxon>Aspergillus</taxon>
    </lineage>
</organism>
<reference evidence="3" key="1">
    <citation type="submission" date="2021-01" db="EMBL/GenBank/DDBJ databases">
        <authorList>
            <consortium name="Aspergillus puulaauensis MK2 genome sequencing consortium"/>
            <person name="Kazuki M."/>
            <person name="Futagami T."/>
        </authorList>
    </citation>
    <scope>NUCLEOTIDE SEQUENCE</scope>
    <source>
        <strain evidence="3">MK2</strain>
    </source>
</reference>
<reference evidence="3" key="2">
    <citation type="submission" date="2021-02" db="EMBL/GenBank/DDBJ databases">
        <title>Aspergillus puulaauensis MK2 genome sequence.</title>
        <authorList>
            <person name="Futagami T."/>
            <person name="Mori K."/>
            <person name="Kadooka C."/>
            <person name="Tanaka T."/>
        </authorList>
    </citation>
    <scope>NUCLEOTIDE SEQUENCE</scope>
    <source>
        <strain evidence="3">MK2</strain>
    </source>
</reference>
<dbReference type="SUPFAM" id="SSF51735">
    <property type="entry name" value="NAD(P)-binding Rossmann-fold domains"/>
    <property type="match status" value="1"/>
</dbReference>
<evidence type="ECO:0000313" key="3">
    <source>
        <dbReference type="EMBL" id="BCS17684.1"/>
    </source>
</evidence>
<keyword evidence="2" id="KW-0560">Oxidoreductase</keyword>
<dbReference type="PANTHER" id="PTHR43180:SF33">
    <property type="entry name" value="15-HYDROXYPROSTAGLANDIN DEHYDROGENASE [NAD(+)]-LIKE"/>
    <property type="match status" value="1"/>
</dbReference>